<comment type="caution">
    <text evidence="1">The sequence shown here is derived from an EMBL/GenBank/DDBJ whole genome shotgun (WGS) entry which is preliminary data.</text>
</comment>
<accession>A0A7J7F5L3</accession>
<dbReference type="EMBL" id="JACDTQ010001372">
    <property type="protein sequence ID" value="KAF5923044.1"/>
    <property type="molecule type" value="Genomic_DNA"/>
</dbReference>
<proteinExistence type="predicted"/>
<evidence type="ECO:0000313" key="2">
    <source>
        <dbReference type="Proteomes" id="UP000551758"/>
    </source>
</evidence>
<gene>
    <name evidence="1" type="ORF">HPG69_016510</name>
</gene>
<evidence type="ECO:0000313" key="1">
    <source>
        <dbReference type="EMBL" id="KAF5923044.1"/>
    </source>
</evidence>
<sequence>MKGLLHRGVLGGVACASPSTAWGLGVATRSSSVKFVDAPGGWGEQLFLEPERVTPPPAPPLHGPTFTSSFLSLWPPAITNTSSKVKSHVHGLEGRDCKDTPMFRPRSGRCEV</sequence>
<reference evidence="1 2" key="1">
    <citation type="journal article" date="2020" name="Mol. Biol. Evol.">
        <title>Interspecific Gene Flow and the Evolution of Specialization in Black and White Rhinoceros.</title>
        <authorList>
            <person name="Moodley Y."/>
            <person name="Westbury M.V."/>
            <person name="Russo I.M."/>
            <person name="Gopalakrishnan S."/>
            <person name="Rakotoarivelo A."/>
            <person name="Olsen R.A."/>
            <person name="Prost S."/>
            <person name="Tunstall T."/>
            <person name="Ryder O.A."/>
            <person name="Dalen L."/>
            <person name="Bruford M.W."/>
        </authorList>
    </citation>
    <scope>NUCLEOTIDE SEQUENCE [LARGE SCALE GENOMIC DNA]</scope>
    <source>
        <strain evidence="1">SBR-YM</strain>
        <tissue evidence="1">Skin</tissue>
    </source>
</reference>
<protein>
    <submittedName>
        <fullName evidence="1">Uncharacterized protein</fullName>
    </submittedName>
</protein>
<keyword evidence="2" id="KW-1185">Reference proteome</keyword>
<name>A0A7J7F5L3_DICBM</name>
<dbReference type="AlphaFoldDB" id="A0A7J7F5L3"/>
<dbReference type="InterPro" id="IPR024129">
    <property type="entry name" value="Sphingomy_SMPD4"/>
</dbReference>
<dbReference type="Proteomes" id="UP000551758">
    <property type="component" value="Unassembled WGS sequence"/>
</dbReference>
<organism evidence="1 2">
    <name type="scientific">Diceros bicornis minor</name>
    <name type="common">South-central black rhinoceros</name>
    <dbReference type="NCBI Taxonomy" id="77932"/>
    <lineage>
        <taxon>Eukaryota</taxon>
        <taxon>Metazoa</taxon>
        <taxon>Chordata</taxon>
        <taxon>Craniata</taxon>
        <taxon>Vertebrata</taxon>
        <taxon>Euteleostomi</taxon>
        <taxon>Mammalia</taxon>
        <taxon>Eutheria</taxon>
        <taxon>Laurasiatheria</taxon>
        <taxon>Perissodactyla</taxon>
        <taxon>Rhinocerotidae</taxon>
        <taxon>Diceros</taxon>
    </lineage>
</organism>
<dbReference type="Pfam" id="PF14724">
    <property type="entry name" value="mit_SMPDase"/>
    <property type="match status" value="1"/>
</dbReference>
<dbReference type="GO" id="GO:0050290">
    <property type="term" value="F:sphingomyelin phosphodiesterase D activity"/>
    <property type="evidence" value="ECO:0007669"/>
    <property type="project" value="InterPro"/>
</dbReference>